<protein>
    <submittedName>
        <fullName evidence="2">Uncharacterized protein</fullName>
    </submittedName>
</protein>
<evidence type="ECO:0000313" key="2">
    <source>
        <dbReference type="EMBL" id="KOF91473.1"/>
    </source>
</evidence>
<keyword evidence="1" id="KW-0812">Transmembrane</keyword>
<accession>A0A0L8HQB9</accession>
<gene>
    <name evidence="2" type="ORF">OCBIM_22008742mg</name>
</gene>
<feature type="transmembrane region" description="Helical" evidence="1">
    <location>
        <begin position="57"/>
        <end position="76"/>
    </location>
</feature>
<proteinExistence type="predicted"/>
<keyword evidence="1" id="KW-0472">Membrane</keyword>
<sequence length="92" mass="10591">MFYCAIFLSCGSKQIIYGIFVCDCYITKYSWNNFSFSYISVGLHAILMYYKPVFSALSKVMIIIITIIMVVSFIFYNNGFCCDNTVHRATVL</sequence>
<keyword evidence="1" id="KW-1133">Transmembrane helix</keyword>
<feature type="transmembrane region" description="Helical" evidence="1">
    <location>
        <begin position="34"/>
        <end position="50"/>
    </location>
</feature>
<dbReference type="EMBL" id="KQ417528">
    <property type="protein sequence ID" value="KOF91473.1"/>
    <property type="molecule type" value="Genomic_DNA"/>
</dbReference>
<dbReference type="AlphaFoldDB" id="A0A0L8HQB9"/>
<organism evidence="2">
    <name type="scientific">Octopus bimaculoides</name>
    <name type="common">California two-spotted octopus</name>
    <dbReference type="NCBI Taxonomy" id="37653"/>
    <lineage>
        <taxon>Eukaryota</taxon>
        <taxon>Metazoa</taxon>
        <taxon>Spiralia</taxon>
        <taxon>Lophotrochozoa</taxon>
        <taxon>Mollusca</taxon>
        <taxon>Cephalopoda</taxon>
        <taxon>Coleoidea</taxon>
        <taxon>Octopodiformes</taxon>
        <taxon>Octopoda</taxon>
        <taxon>Incirrata</taxon>
        <taxon>Octopodidae</taxon>
        <taxon>Octopus</taxon>
    </lineage>
</organism>
<reference evidence="2" key="1">
    <citation type="submission" date="2015-07" db="EMBL/GenBank/DDBJ databases">
        <title>MeaNS - Measles Nucleotide Surveillance Program.</title>
        <authorList>
            <person name="Tran T."/>
            <person name="Druce J."/>
        </authorList>
    </citation>
    <scope>NUCLEOTIDE SEQUENCE</scope>
    <source>
        <strain evidence="2">UCB-OBI-ISO-001</strain>
        <tissue evidence="2">Gonad</tissue>
    </source>
</reference>
<name>A0A0L8HQB9_OCTBM</name>
<evidence type="ECO:0000256" key="1">
    <source>
        <dbReference type="SAM" id="Phobius"/>
    </source>
</evidence>